<feature type="chain" id="PRO_5015307087" evidence="1">
    <location>
        <begin position="19"/>
        <end position="53"/>
    </location>
</feature>
<dbReference type="AlphaFoldDB" id="A0A2R6NH36"/>
<sequence>MAEILFAIIIFAMHYLQVDDPPREGSHILNSRGTLTVSSSVHKATPERYEKAV</sequence>
<evidence type="ECO:0000256" key="1">
    <source>
        <dbReference type="SAM" id="SignalP"/>
    </source>
</evidence>
<accession>A0A2R6NH36</accession>
<keyword evidence="1" id="KW-0732">Signal</keyword>
<dbReference type="Proteomes" id="UP000186601">
    <property type="component" value="Unassembled WGS sequence"/>
</dbReference>
<evidence type="ECO:0000313" key="2">
    <source>
        <dbReference type="EMBL" id="PSR71649.1"/>
    </source>
</evidence>
<comment type="caution">
    <text evidence="2">The sequence shown here is derived from an EMBL/GenBank/DDBJ whole genome shotgun (WGS) entry which is preliminary data.</text>
</comment>
<dbReference type="EMBL" id="MLYV02001259">
    <property type="protein sequence ID" value="PSR71649.1"/>
    <property type="molecule type" value="Genomic_DNA"/>
</dbReference>
<evidence type="ECO:0000313" key="3">
    <source>
        <dbReference type="Proteomes" id="UP000186601"/>
    </source>
</evidence>
<reference evidence="2 3" key="1">
    <citation type="submission" date="2018-02" db="EMBL/GenBank/DDBJ databases">
        <title>Genome sequence of the basidiomycete white-rot fungus Phlebia centrifuga.</title>
        <authorList>
            <person name="Granchi Z."/>
            <person name="Peng M."/>
            <person name="de Vries R.P."/>
            <person name="Hilden K."/>
            <person name="Makela M.R."/>
            <person name="Grigoriev I."/>
            <person name="Riley R."/>
        </authorList>
    </citation>
    <scope>NUCLEOTIDE SEQUENCE [LARGE SCALE GENOMIC DNA]</scope>
    <source>
        <strain evidence="2 3">FBCC195</strain>
    </source>
</reference>
<organism evidence="2 3">
    <name type="scientific">Hermanssonia centrifuga</name>
    <dbReference type="NCBI Taxonomy" id="98765"/>
    <lineage>
        <taxon>Eukaryota</taxon>
        <taxon>Fungi</taxon>
        <taxon>Dikarya</taxon>
        <taxon>Basidiomycota</taxon>
        <taxon>Agaricomycotina</taxon>
        <taxon>Agaricomycetes</taxon>
        <taxon>Polyporales</taxon>
        <taxon>Meruliaceae</taxon>
        <taxon>Hermanssonia</taxon>
    </lineage>
</organism>
<name>A0A2R6NH36_9APHY</name>
<proteinExistence type="predicted"/>
<keyword evidence="3" id="KW-1185">Reference proteome</keyword>
<gene>
    <name evidence="2" type="ORF">PHLCEN_2v12502</name>
</gene>
<protein>
    <submittedName>
        <fullName evidence="2">Uncharacterized protein</fullName>
    </submittedName>
</protein>
<feature type="signal peptide" evidence="1">
    <location>
        <begin position="1"/>
        <end position="18"/>
    </location>
</feature>